<accession>A0A371DMP6</accession>
<dbReference type="OrthoDB" id="2755832at2759"/>
<protein>
    <submittedName>
        <fullName evidence="2">Uncharacterized protein</fullName>
    </submittedName>
</protein>
<gene>
    <name evidence="2" type="ORF">OH76DRAFT_1149704</name>
</gene>
<organism evidence="2 3">
    <name type="scientific">Lentinus brumalis</name>
    <dbReference type="NCBI Taxonomy" id="2498619"/>
    <lineage>
        <taxon>Eukaryota</taxon>
        <taxon>Fungi</taxon>
        <taxon>Dikarya</taxon>
        <taxon>Basidiomycota</taxon>
        <taxon>Agaricomycotina</taxon>
        <taxon>Agaricomycetes</taxon>
        <taxon>Polyporales</taxon>
        <taxon>Polyporaceae</taxon>
        <taxon>Lentinus</taxon>
    </lineage>
</organism>
<sequence>MSEDEDVPLKDGDYRAQAAAGRQRDDGTQVLTYATVHIALDDFHLHPRSSRRTQQKLNDRSIDCIYDEKSTGVSRDVCVMVSPNRHGHIVAPRPETRVYGKYRNITPRRALRQPLQRIDTPREGGGLSCSEREQSSAAHSCEHPEGRLAPPTVNNAMRRVNVGTHQVR</sequence>
<keyword evidence="3" id="KW-1185">Reference proteome</keyword>
<dbReference type="AlphaFoldDB" id="A0A371DMP6"/>
<proteinExistence type="predicted"/>
<dbReference type="EMBL" id="KZ857386">
    <property type="protein sequence ID" value="RDX53798.1"/>
    <property type="molecule type" value="Genomic_DNA"/>
</dbReference>
<feature type="region of interest" description="Disordered" evidence="1">
    <location>
        <begin position="1"/>
        <end position="24"/>
    </location>
</feature>
<evidence type="ECO:0000313" key="3">
    <source>
        <dbReference type="Proteomes" id="UP000256964"/>
    </source>
</evidence>
<reference evidence="2 3" key="1">
    <citation type="journal article" date="2018" name="Biotechnol. Biofuels">
        <title>Integrative visual omics of the white-rot fungus Polyporus brumalis exposes the biotechnological potential of its oxidative enzymes for delignifying raw plant biomass.</title>
        <authorList>
            <person name="Miyauchi S."/>
            <person name="Rancon A."/>
            <person name="Drula E."/>
            <person name="Hage H."/>
            <person name="Chaduli D."/>
            <person name="Favel A."/>
            <person name="Grisel S."/>
            <person name="Henrissat B."/>
            <person name="Herpoel-Gimbert I."/>
            <person name="Ruiz-Duenas F.J."/>
            <person name="Chevret D."/>
            <person name="Hainaut M."/>
            <person name="Lin J."/>
            <person name="Wang M."/>
            <person name="Pangilinan J."/>
            <person name="Lipzen A."/>
            <person name="Lesage-Meessen L."/>
            <person name="Navarro D."/>
            <person name="Riley R."/>
            <person name="Grigoriev I.V."/>
            <person name="Zhou S."/>
            <person name="Raouche S."/>
            <person name="Rosso M.N."/>
        </authorList>
    </citation>
    <scope>NUCLEOTIDE SEQUENCE [LARGE SCALE GENOMIC DNA]</scope>
    <source>
        <strain evidence="2 3">BRFM 1820</strain>
    </source>
</reference>
<feature type="region of interest" description="Disordered" evidence="1">
    <location>
        <begin position="118"/>
        <end position="168"/>
    </location>
</feature>
<evidence type="ECO:0000313" key="2">
    <source>
        <dbReference type="EMBL" id="RDX53798.1"/>
    </source>
</evidence>
<name>A0A371DMP6_9APHY</name>
<feature type="compositionally biased region" description="Basic and acidic residues" evidence="1">
    <location>
        <begin position="130"/>
        <end position="146"/>
    </location>
</feature>
<dbReference type="Proteomes" id="UP000256964">
    <property type="component" value="Unassembled WGS sequence"/>
</dbReference>
<evidence type="ECO:0000256" key="1">
    <source>
        <dbReference type="SAM" id="MobiDB-lite"/>
    </source>
</evidence>